<dbReference type="Proteomes" id="UP000247233">
    <property type="component" value="Unassembled WGS sequence"/>
</dbReference>
<dbReference type="RefSeq" id="XP_025396835.1">
    <property type="nucleotide sequence ID" value="XM_025546816.1"/>
</dbReference>
<evidence type="ECO:0000313" key="2">
    <source>
        <dbReference type="EMBL" id="PWY73664.1"/>
    </source>
</evidence>
<protein>
    <submittedName>
        <fullName evidence="2">Uncharacterized protein</fullName>
    </submittedName>
</protein>
<name>A0A317VH28_9EURO</name>
<feature type="compositionally biased region" description="Polar residues" evidence="1">
    <location>
        <begin position="127"/>
        <end position="137"/>
    </location>
</feature>
<dbReference type="VEuPathDB" id="FungiDB:BO70DRAFT_398887"/>
<gene>
    <name evidence="2" type="ORF">BO70DRAFT_398887</name>
</gene>
<dbReference type="STRING" id="1448321.A0A317VH28"/>
<dbReference type="PANTHER" id="PTHR42095">
    <property type="entry name" value="YALI0C12166P"/>
    <property type="match status" value="1"/>
</dbReference>
<reference evidence="2 3" key="1">
    <citation type="submission" date="2016-12" db="EMBL/GenBank/DDBJ databases">
        <title>The genomes of Aspergillus section Nigri reveals drivers in fungal speciation.</title>
        <authorList>
            <consortium name="DOE Joint Genome Institute"/>
            <person name="Vesth T.C."/>
            <person name="Nybo J."/>
            <person name="Theobald S."/>
            <person name="Brandl J."/>
            <person name="Frisvad J.C."/>
            <person name="Nielsen K.F."/>
            <person name="Lyhne E.K."/>
            <person name="Kogle M.E."/>
            <person name="Kuo A."/>
            <person name="Riley R."/>
            <person name="Clum A."/>
            <person name="Nolan M."/>
            <person name="Lipzen A."/>
            <person name="Salamov A."/>
            <person name="Henrissat B."/>
            <person name="Wiebenga A."/>
            <person name="De Vries R.P."/>
            <person name="Grigoriev I.V."/>
            <person name="Mortensen U.H."/>
            <person name="Andersen M.R."/>
            <person name="Baker S.E."/>
        </authorList>
    </citation>
    <scope>NUCLEOTIDE SEQUENCE [LARGE SCALE GENOMIC DNA]</scope>
    <source>
        <strain evidence="2 3">CBS 117.55</strain>
    </source>
</reference>
<evidence type="ECO:0000256" key="1">
    <source>
        <dbReference type="SAM" id="MobiDB-lite"/>
    </source>
</evidence>
<feature type="compositionally biased region" description="Basic residues" evidence="1">
    <location>
        <begin position="292"/>
        <end position="309"/>
    </location>
</feature>
<feature type="compositionally biased region" description="Low complexity" evidence="1">
    <location>
        <begin position="229"/>
        <end position="248"/>
    </location>
</feature>
<dbReference type="AlphaFoldDB" id="A0A317VH28"/>
<feature type="compositionally biased region" description="Low complexity" evidence="1">
    <location>
        <begin position="260"/>
        <end position="291"/>
    </location>
</feature>
<feature type="region of interest" description="Disordered" evidence="1">
    <location>
        <begin position="1"/>
        <end position="42"/>
    </location>
</feature>
<feature type="compositionally biased region" description="Low complexity" evidence="1">
    <location>
        <begin position="310"/>
        <end position="339"/>
    </location>
</feature>
<proteinExistence type="predicted"/>
<organism evidence="2 3">
    <name type="scientific">Aspergillus heteromorphus CBS 117.55</name>
    <dbReference type="NCBI Taxonomy" id="1448321"/>
    <lineage>
        <taxon>Eukaryota</taxon>
        <taxon>Fungi</taxon>
        <taxon>Dikarya</taxon>
        <taxon>Ascomycota</taxon>
        <taxon>Pezizomycotina</taxon>
        <taxon>Eurotiomycetes</taxon>
        <taxon>Eurotiomycetidae</taxon>
        <taxon>Eurotiales</taxon>
        <taxon>Aspergillaceae</taxon>
        <taxon>Aspergillus</taxon>
        <taxon>Aspergillus subgen. Circumdati</taxon>
    </lineage>
</organism>
<feature type="compositionally biased region" description="Basic and acidic residues" evidence="1">
    <location>
        <begin position="24"/>
        <end position="42"/>
    </location>
</feature>
<comment type="caution">
    <text evidence="2">The sequence shown here is derived from an EMBL/GenBank/DDBJ whole genome shotgun (WGS) entry which is preliminary data.</text>
</comment>
<feature type="compositionally biased region" description="Basic and acidic residues" evidence="1">
    <location>
        <begin position="117"/>
        <end position="126"/>
    </location>
</feature>
<feature type="region of interest" description="Disordered" evidence="1">
    <location>
        <begin position="115"/>
        <end position="147"/>
    </location>
</feature>
<dbReference type="PANTHER" id="PTHR42095:SF1">
    <property type="entry name" value="YALI0C12166P"/>
    <property type="match status" value="1"/>
</dbReference>
<keyword evidence="3" id="KW-1185">Reference proteome</keyword>
<sequence length="386" mass="41037">MSSLDVTAEGLPPDWYLPAVIGRRPRDAPEGKSQPDARSEQRIDRLVIPDSSLLCVPVAPLDSSPCTPSRPPRVQSPQSTVHSSLSGLVLSSRLLPSPLPRLDLIYSAPPRLLSPPDLDRTTDHLHSTPNNSISSPTIHHHAPRPQQNTETVSLIEHTLNPPTVQRHNPAHTSIDTAQHMPYLHSTPSQPPPTTRNHHLISLLITMSTNRPFLTSILAAFRTQPILKAPTAGSQSASGGPSSTLSSTQIAQGARAIATKATNTGGSNSNGNSASNNNNGNTNNTDPPSSSTHHYHHHSTASRSHSHHRSSLSQPDPSSTTQQSTSSSSPIPAASTPIPINNSHGRRRRGSDSSSGSGGFCDALGHEKWYIGGRTPGAKNGFIVSGW</sequence>
<evidence type="ECO:0000313" key="3">
    <source>
        <dbReference type="Proteomes" id="UP000247233"/>
    </source>
</evidence>
<feature type="region of interest" description="Disordered" evidence="1">
    <location>
        <begin position="229"/>
        <end position="358"/>
    </location>
</feature>
<dbReference type="EMBL" id="MSFL01000024">
    <property type="protein sequence ID" value="PWY73664.1"/>
    <property type="molecule type" value="Genomic_DNA"/>
</dbReference>
<dbReference type="OrthoDB" id="4207123at2759"/>
<dbReference type="GeneID" id="37069053"/>
<accession>A0A317VH28</accession>